<dbReference type="AlphaFoldDB" id="A0AAW4B5V0"/>
<dbReference type="Proteomes" id="UP000726136">
    <property type="component" value="Unassembled WGS sequence"/>
</dbReference>
<evidence type="ECO:0000313" key="2">
    <source>
        <dbReference type="EMBL" id="MBF4433255.1"/>
    </source>
</evidence>
<name>A0AAW4B5V0_VIBAN</name>
<proteinExistence type="predicted"/>
<protein>
    <submittedName>
        <fullName evidence="2">Uncharacterized protein</fullName>
    </submittedName>
</protein>
<sequence>MPPPPPPAFKKQSLEQVTKQLLDTLQNEILPSLNKTVVELKKAKLNYDEAVHKLRKLKPINESEKSNKK</sequence>
<keyword evidence="3" id="KW-1185">Reference proteome</keyword>
<comment type="caution">
    <text evidence="2">The sequence shown here is derived from an EMBL/GenBank/DDBJ whole genome shotgun (WGS) entry which is preliminary data.</text>
</comment>
<dbReference type="Proteomes" id="UP000786185">
    <property type="component" value="Unassembled WGS sequence"/>
</dbReference>
<organism evidence="2 4">
    <name type="scientific">Vibrio anguillarum</name>
    <name type="common">Listonella anguillarum</name>
    <dbReference type="NCBI Taxonomy" id="55601"/>
    <lineage>
        <taxon>Bacteria</taxon>
        <taxon>Pseudomonadati</taxon>
        <taxon>Pseudomonadota</taxon>
        <taxon>Gammaproteobacteria</taxon>
        <taxon>Vibrionales</taxon>
        <taxon>Vibrionaceae</taxon>
        <taxon>Vibrio</taxon>
    </lineage>
</organism>
<evidence type="ECO:0000313" key="4">
    <source>
        <dbReference type="Proteomes" id="UP000786185"/>
    </source>
</evidence>
<reference evidence="2 3" key="1">
    <citation type="journal article" date="2021" name="PeerJ">
        <title>Analysis of 44 Vibrio anguillarum genomes reveals high genetic diversity.</title>
        <authorList>
            <person name="Hansen M.J."/>
            <person name="Dalsgaard I."/>
        </authorList>
    </citation>
    <scope>NUCLEOTIDE SEQUENCE</scope>
    <source>
        <strain evidence="1 3">040915-1/1B</strain>
        <strain evidence="2">850617-1/1</strain>
    </source>
</reference>
<dbReference type="EMBL" id="SCLC01000001">
    <property type="protein sequence ID" value="MBF4433255.1"/>
    <property type="molecule type" value="Genomic_DNA"/>
</dbReference>
<dbReference type="EMBL" id="RDPI01000985">
    <property type="protein sequence ID" value="MBF4376650.1"/>
    <property type="molecule type" value="Genomic_DNA"/>
</dbReference>
<gene>
    <name evidence="1" type="ORF">EAY46_27090</name>
    <name evidence="2" type="ORF">ERJ77_01845</name>
</gene>
<evidence type="ECO:0000313" key="1">
    <source>
        <dbReference type="EMBL" id="MBF4376650.1"/>
    </source>
</evidence>
<accession>A0AAW4B5V0</accession>
<dbReference type="RefSeq" id="WP_194664784.1">
    <property type="nucleotide sequence ID" value="NZ_RDPI01000985.1"/>
</dbReference>
<evidence type="ECO:0000313" key="3">
    <source>
        <dbReference type="Proteomes" id="UP000726136"/>
    </source>
</evidence>